<dbReference type="NCBIfam" id="NF046103">
    <property type="entry name" value="NOXase_Strep"/>
    <property type="match status" value="1"/>
</dbReference>
<dbReference type="InterPro" id="IPR016156">
    <property type="entry name" value="FAD/NAD-linked_Rdtase_dimer_sf"/>
</dbReference>
<keyword evidence="5 13" id="KW-0560">Oxidoreductase</keyword>
<evidence type="ECO:0000256" key="8">
    <source>
        <dbReference type="ARBA" id="ARBA00039092"/>
    </source>
</evidence>
<dbReference type="InterPro" id="IPR058076">
    <property type="entry name" value="NOXase"/>
</dbReference>
<dbReference type="Proteomes" id="UP000028042">
    <property type="component" value="Unassembled WGS sequence"/>
</dbReference>
<dbReference type="GeneID" id="93074854"/>
<dbReference type="PANTHER" id="PTHR43429">
    <property type="entry name" value="PYRIDINE NUCLEOTIDE-DISULFIDE OXIDOREDUCTASE DOMAIN-CONTAINING"/>
    <property type="match status" value="1"/>
</dbReference>
<reference evidence="13 16" key="1">
    <citation type="journal article" date="2015" name="Genome Announc.">
        <title>Complete Genome Sequence of the Nitrogen-Fixing and Solvent-Producing Clostridium pasteurianum DSM 525.</title>
        <authorList>
            <person name="Poehlein A."/>
            <person name="Grosse-Honebrink A."/>
            <person name="Zhang Y."/>
            <person name="Minton N.P."/>
            <person name="Daniel R."/>
        </authorList>
    </citation>
    <scope>NUCLEOTIDE SEQUENCE [LARGE SCALE GENOMIC DNA]</scope>
    <source>
        <strain evidence="13">DSM 525</strain>
        <strain evidence="16">DSM 525 / ATCC 6013</strain>
    </source>
</reference>
<gene>
    <name evidence="13" type="primary">noxE</name>
    <name evidence="13" type="ORF">CLPA_c27260</name>
    <name evidence="14" type="ORF">CP6013_00458</name>
</gene>
<evidence type="ECO:0000256" key="9">
    <source>
        <dbReference type="ARBA" id="ARBA00039201"/>
    </source>
</evidence>
<dbReference type="InterPro" id="IPR050260">
    <property type="entry name" value="FAD-bd_OxRdtase"/>
</dbReference>
<evidence type="ECO:0000313" key="16">
    <source>
        <dbReference type="Proteomes" id="UP000030905"/>
    </source>
</evidence>
<dbReference type="PATRIC" id="fig|1262449.3.peg.1170"/>
<dbReference type="AlphaFoldDB" id="A0A0H3J9K2"/>
<evidence type="ECO:0000259" key="11">
    <source>
        <dbReference type="Pfam" id="PF02852"/>
    </source>
</evidence>
<dbReference type="SUPFAM" id="SSF55424">
    <property type="entry name" value="FAD/NAD-linked reductases, dimerisation (C-terminal) domain"/>
    <property type="match status" value="1"/>
</dbReference>
<dbReference type="InterPro" id="IPR036188">
    <property type="entry name" value="FAD/NAD-bd_sf"/>
</dbReference>
<dbReference type="SUPFAM" id="SSF51905">
    <property type="entry name" value="FAD/NAD(P)-binding domain"/>
    <property type="match status" value="1"/>
</dbReference>
<dbReference type="Pfam" id="PF07992">
    <property type="entry name" value="Pyr_redox_2"/>
    <property type="match status" value="1"/>
</dbReference>
<dbReference type="EC" id="1.6.3.4" evidence="8"/>
<feature type="domain" description="FAD/NAD(P)-binding" evidence="12">
    <location>
        <begin position="3"/>
        <end position="306"/>
    </location>
</feature>
<protein>
    <recommendedName>
        <fullName evidence="9">NADH oxidase</fullName>
        <ecNumber evidence="8">1.6.3.4</ecNumber>
    </recommendedName>
</protein>
<keyword evidence="16" id="KW-1185">Reference proteome</keyword>
<evidence type="ECO:0000256" key="6">
    <source>
        <dbReference type="ARBA" id="ARBA00023027"/>
    </source>
</evidence>
<dbReference type="KEGG" id="cpae:CPAST_c27260"/>
<evidence type="ECO:0000256" key="4">
    <source>
        <dbReference type="ARBA" id="ARBA00022827"/>
    </source>
</evidence>
<dbReference type="PANTHER" id="PTHR43429:SF1">
    <property type="entry name" value="NAD(P)H SULFUR OXIDOREDUCTASE (COA-DEPENDENT)"/>
    <property type="match status" value="1"/>
</dbReference>
<comment type="catalytic activity">
    <reaction evidence="10">
        <text>2 NADH + O2 + 2 H(+) = 2 NAD(+) + 2 H2O</text>
        <dbReference type="Rhea" id="RHEA:37799"/>
        <dbReference type="ChEBI" id="CHEBI:15377"/>
        <dbReference type="ChEBI" id="CHEBI:15378"/>
        <dbReference type="ChEBI" id="CHEBI:15379"/>
        <dbReference type="ChEBI" id="CHEBI:57540"/>
        <dbReference type="ChEBI" id="CHEBI:57945"/>
        <dbReference type="EC" id="1.6.3.4"/>
    </reaction>
</comment>
<dbReference type="Gene3D" id="3.30.390.30">
    <property type="match status" value="1"/>
</dbReference>
<dbReference type="Gene3D" id="3.50.50.60">
    <property type="entry name" value="FAD/NAD(P)-binding domain"/>
    <property type="match status" value="2"/>
</dbReference>
<comment type="similarity">
    <text evidence="2">Belongs to the class-III pyridine nucleotide-disulfide oxidoreductase family.</text>
</comment>
<dbReference type="Pfam" id="PF02852">
    <property type="entry name" value="Pyr_redox_dim"/>
    <property type="match status" value="1"/>
</dbReference>
<evidence type="ECO:0000256" key="7">
    <source>
        <dbReference type="ARBA" id="ARBA00023284"/>
    </source>
</evidence>
<dbReference type="PRINTS" id="PR00368">
    <property type="entry name" value="FADPNR"/>
</dbReference>
<sequence length="444" mass="48973">MSKIVLVGANHAGTAAANTILDNYPENELVIFDRNNNISYLGCGTALYVGRQIEDTAGLFYCSPEIFASKKAVVHMEAEVKNVDFQEKKVYAVDKNGIEIVESYDKLILATGSLPIIPKIPGVDLENVENVKLFQDGQKIDKLLQDGSIKNVAVVGAGYIGVEIAEAIKRRNKQPLLFDVADTSLSSYYDEWFSHDMDEILKDNGVELHYNEMVKKIKGDTKVTGIVTDKGEYDVDLVIVCIGFYPNSYIGKDKINTIGNGAYKVNLNQETNIKDVYAIGDCATVYSNVIKQSNYIALATNAVRSGVVAGHNACGTSIESAGVQGSNGICIFGYKMVSTGLNLKAAKKAGFDPVYTQYEDLQKPAFIKEENEKVKIRIIYDRESRRVLGAEMASYYDISMGIHMFSLAIEEGVTIDKIKLLDIFFLPHFNQPYNYITMAALSAK</sequence>
<evidence type="ECO:0000313" key="14">
    <source>
        <dbReference type="EMBL" id="KRU11211.1"/>
    </source>
</evidence>
<keyword evidence="7" id="KW-0676">Redox-active center</keyword>
<accession>A0A0H3J9K2</accession>
<evidence type="ECO:0000259" key="12">
    <source>
        <dbReference type="Pfam" id="PF07992"/>
    </source>
</evidence>
<reference evidence="14 15" key="3">
    <citation type="journal article" name="Genome Announc.">
        <title>Improved Draft Genome Sequence of Clostridium pasteurianum Strain ATCC 6013 (DSM 525) Using a Hybrid Next-Generation Sequencing Approach.</title>
        <authorList>
            <person name="Pyne M.E."/>
            <person name="Utturkar S."/>
            <person name="Brown S.D."/>
            <person name="Moo-Young M."/>
            <person name="Chung D.A."/>
            <person name="Chou C.P."/>
        </authorList>
    </citation>
    <scope>NUCLEOTIDE SEQUENCE [LARGE SCALE GENOMIC DNA]</scope>
    <source>
        <strain evidence="14 15">ATCC 6013</strain>
    </source>
</reference>
<keyword evidence="6" id="KW-0520">NAD</keyword>
<dbReference type="InterPro" id="IPR023753">
    <property type="entry name" value="FAD/NAD-binding_dom"/>
</dbReference>
<evidence type="ECO:0000256" key="5">
    <source>
        <dbReference type="ARBA" id="ARBA00023002"/>
    </source>
</evidence>
<dbReference type="eggNOG" id="COG0446">
    <property type="taxonomic scope" value="Bacteria"/>
</dbReference>
<evidence type="ECO:0000313" key="15">
    <source>
        <dbReference type="Proteomes" id="UP000028042"/>
    </source>
</evidence>
<dbReference type="GO" id="GO:0016491">
    <property type="term" value="F:oxidoreductase activity"/>
    <property type="evidence" value="ECO:0007669"/>
    <property type="project" value="UniProtKB-KW"/>
</dbReference>
<name>A0A0H3J9K2_CLOPA</name>
<dbReference type="KEGG" id="cpat:CLPA_c27260"/>
<organism evidence="13 16">
    <name type="scientific">Clostridium pasteurianum DSM 525 = ATCC 6013</name>
    <dbReference type="NCBI Taxonomy" id="1262449"/>
    <lineage>
        <taxon>Bacteria</taxon>
        <taxon>Bacillati</taxon>
        <taxon>Bacillota</taxon>
        <taxon>Clostridia</taxon>
        <taxon>Eubacteriales</taxon>
        <taxon>Clostridiaceae</taxon>
        <taxon>Clostridium</taxon>
    </lineage>
</organism>
<feature type="domain" description="Pyridine nucleotide-disulphide oxidoreductase dimerisation" evidence="11">
    <location>
        <begin position="330"/>
        <end position="430"/>
    </location>
</feature>
<proteinExistence type="inferred from homology"/>
<dbReference type="Proteomes" id="UP000030905">
    <property type="component" value="Chromosome"/>
</dbReference>
<dbReference type="EMBL" id="JPGY02000001">
    <property type="protein sequence ID" value="KRU11211.1"/>
    <property type="molecule type" value="Genomic_DNA"/>
</dbReference>
<dbReference type="InterPro" id="IPR004099">
    <property type="entry name" value="Pyr_nucl-diS_OxRdtase_dimer"/>
</dbReference>
<dbReference type="RefSeq" id="WP_003442743.1">
    <property type="nucleotide sequence ID" value="NZ_ANZB01000003.1"/>
</dbReference>
<keyword evidence="4" id="KW-0274">FAD</keyword>
<keyword evidence="3" id="KW-0285">Flavoprotein</keyword>
<evidence type="ECO:0000256" key="3">
    <source>
        <dbReference type="ARBA" id="ARBA00022630"/>
    </source>
</evidence>
<comment type="cofactor">
    <cofactor evidence="1">
        <name>FAD</name>
        <dbReference type="ChEBI" id="CHEBI:57692"/>
    </cofactor>
</comment>
<dbReference type="PRINTS" id="PR00411">
    <property type="entry name" value="PNDRDTASEI"/>
</dbReference>
<evidence type="ECO:0000256" key="1">
    <source>
        <dbReference type="ARBA" id="ARBA00001974"/>
    </source>
</evidence>
<reference evidence="14" key="2">
    <citation type="submission" date="2015-10" db="EMBL/GenBank/DDBJ databases">
        <title>Improved Draft Genome Sequence of Clostridium pasteurianum Strain ATCC 6013 (DSM 525) Using a Hybrid Next-Generation Sequencing Approach.</title>
        <authorList>
            <person name="Pyne M.E."/>
            <person name="Utturkar S.M."/>
            <person name="Brown S.D."/>
            <person name="Moo-Young M."/>
            <person name="Chung D.A."/>
            <person name="Chou P.C."/>
        </authorList>
    </citation>
    <scope>NUCLEOTIDE SEQUENCE</scope>
    <source>
        <strain evidence="14">ATCC 6013</strain>
    </source>
</reference>
<evidence type="ECO:0000313" key="13">
    <source>
        <dbReference type="EMBL" id="AJA52781.1"/>
    </source>
</evidence>
<evidence type="ECO:0000256" key="2">
    <source>
        <dbReference type="ARBA" id="ARBA00009130"/>
    </source>
</evidence>
<dbReference type="EMBL" id="CP009268">
    <property type="protein sequence ID" value="AJA52781.1"/>
    <property type="molecule type" value="Genomic_DNA"/>
</dbReference>
<evidence type="ECO:0000256" key="10">
    <source>
        <dbReference type="ARBA" id="ARBA00047360"/>
    </source>
</evidence>